<reference evidence="3 4" key="1">
    <citation type="journal article" date="2015" name="Int. J. Syst. Evol. Microbiol.">
        <title>Exiguobacterium enclense sp. nov., isolated from sediment.</title>
        <authorList>
            <person name="Dastager S.G."/>
            <person name="Mawlankar R."/>
            <person name="Sonalkar V.V."/>
            <person name="Thorat M.N."/>
            <person name="Mual P."/>
            <person name="Verma A."/>
            <person name="Krishnamurthi S."/>
            <person name="Tang S.K."/>
            <person name="Li W.J."/>
        </authorList>
    </citation>
    <scope>NUCLEOTIDE SEQUENCE [LARGE SCALE GENOMIC DNA]</scope>
    <source>
        <strain evidence="3 4">NIO-1109</strain>
    </source>
</reference>
<feature type="signal peptide" evidence="1">
    <location>
        <begin position="1"/>
        <end position="19"/>
    </location>
</feature>
<dbReference type="InterPro" id="IPR046780">
    <property type="entry name" value="aBig_2"/>
</dbReference>
<evidence type="ECO:0000313" key="4">
    <source>
        <dbReference type="Proteomes" id="UP000053797"/>
    </source>
</evidence>
<dbReference type="Pfam" id="PF20578">
    <property type="entry name" value="aBig_2"/>
    <property type="match status" value="2"/>
</dbReference>
<dbReference type="Proteomes" id="UP000053797">
    <property type="component" value="Unassembled WGS sequence"/>
</dbReference>
<dbReference type="EMBL" id="LNQL01000001">
    <property type="protein sequence ID" value="KSU49931.1"/>
    <property type="molecule type" value="Genomic_DNA"/>
</dbReference>
<accession>A0A0V8GI46</accession>
<protein>
    <recommendedName>
        <fullName evidence="2">Atrophied bacterial Ig domain-containing protein</fullName>
    </recommendedName>
</protein>
<evidence type="ECO:0000256" key="1">
    <source>
        <dbReference type="SAM" id="SignalP"/>
    </source>
</evidence>
<proteinExistence type="predicted"/>
<evidence type="ECO:0000259" key="2">
    <source>
        <dbReference type="Pfam" id="PF20578"/>
    </source>
</evidence>
<gene>
    <name evidence="3" type="ORF">AS033_00770</name>
</gene>
<feature type="domain" description="Atrophied bacterial Ig" evidence="2">
    <location>
        <begin position="1228"/>
        <end position="1299"/>
    </location>
</feature>
<organism evidence="3 4">
    <name type="scientific">Exiguobacterium indicum</name>
    <dbReference type="NCBI Taxonomy" id="296995"/>
    <lineage>
        <taxon>Bacteria</taxon>
        <taxon>Bacillati</taxon>
        <taxon>Bacillota</taxon>
        <taxon>Bacilli</taxon>
        <taxon>Bacillales</taxon>
        <taxon>Bacillales Family XII. Incertae Sedis</taxon>
        <taxon>Exiguobacterium</taxon>
    </lineage>
</organism>
<evidence type="ECO:0000313" key="3">
    <source>
        <dbReference type="EMBL" id="KSU49931.1"/>
    </source>
</evidence>
<feature type="chain" id="PRO_5038573279" description="Atrophied bacterial Ig domain-containing protein" evidence="1">
    <location>
        <begin position="20"/>
        <end position="1481"/>
    </location>
</feature>
<dbReference type="OrthoDB" id="2481354at2"/>
<keyword evidence="1" id="KW-0732">Signal</keyword>
<name>A0A0V8GI46_9BACL</name>
<comment type="caution">
    <text evidence="3">The sequence shown here is derived from an EMBL/GenBank/DDBJ whole genome shotgun (WGS) entry which is preliminary data.</text>
</comment>
<feature type="domain" description="Atrophied bacterial Ig" evidence="2">
    <location>
        <begin position="1064"/>
        <end position="1130"/>
    </location>
</feature>
<dbReference type="RefSeq" id="WP_058264556.1">
    <property type="nucleotide sequence ID" value="NZ_FMYN01000001.1"/>
</dbReference>
<sequence>MRKSLIVLLCLLLSFPASFQSVAAAKSSSVKKVYRPASTVHYGGDVFAVKPLSPPKTVRVKLANGKKVKRSVKWSSVRFDKKIIDRKQKIKGNVAGTSKSAYWYVTIKNYPKSILPPVVKTVGKNQPTKLPERLSTIFAGGQRYSYPLNWTRTTTASFGNKSVKYTAVGRNVLIAGKNTLRVSDVKHENVRYTPFESGRRLLVTGRILYPAKGMTHHLYLIDDKDRVSMYPLKRDRQGYFRIETNVLPVGRYDVSILSGSQNAAPSTVTIRNVVTPPAPDDSQKILKALLAGITIPSPLIQDIQLPQLDGATFSIRSTDGNLSPTGQVIRTDQERDVAFTIVGKLNGLEETRSFSGITIPKRDLTDEELIDFTLDKFKLGNPLTKDIQLPQAEGITFQLVSSNEKIVTPDGKVRRDLTDQLVTLTLKASKGSLEKTRLYSNITVPKVDNATELFLDDYLSRLTFSNPLLKDLALPAASGTTISLTSSLPDVLSSTGKVTRGLTDQSLSFLVSATKNGVTRTRSFWNYQVPKRDTAIDELLADYLNKLDIPNTLTRDVTLPAVDGIRTTLSSTNTSILSNAGQVTRGLTDKVVSLTVIATKDGVTKLRTFSNLTIPKKDGATSDLLQNYLDGIALSSPLLSDIVLPEEDGIVATLSSDDTSVLATSGKIKRDLTDKTVSVTIIATKDGVSRTRTFSGLVVPKKEGATEELLDTYLNTLSISNPLTSSLSLPIASGITTSIVSDNNAILSSAGIVTRSSVDQTVTFTITATKDGISRTRTFSKYVVPKKENATVDLLDDYLKTVEIPSPLTADYYLPTPMTPGIETSFFSTNTAVLSNTGSVTRGLTDQIVSVTVTASKDGIIRKKEFPLITIPKQEVLPDALIDTYLNQVEIASPLNQNIQLPPAPEGLTVYLTSSQPDVVGTSGVVKLADTAQSVTVSVTAVLNGVSKTKMFSNLSVPARPLTVTEELMNYLKGLSITGPLKTDLSLDPPAGIDVRIESSVTSLLSNTGILTPDIINQEIDVTVIASKNGISLSKQFKNISVPKRALTDAEELQKYLNQLTLPSLLTENLNLIDEANAKGITVTLSSSNPVVLLNDGSINPAATNTTLSLTVTAKKGDATETKTFDQLTVPMKNPSPTDIVQSYLDSLSIPSILTNNLVLQAPTGITVSIKSDKPSVVATGGIVTQGLVDELVKITVTATKDSVSEQKTFTGIKVPLSPTKLLDKALQDLTLSSLTDLTSSLNLPTQINGLPITWKSSNTNIISNTGTIIPAVSSQAFSLTAWIMKDGVLKSKTFDGTIAGNLSLILKEDLARIAAVSPTLNVYLDLKLPTTLNGSPLTWKSSNESLLTSLGIVKNRSQITPFTLSATTGNTSSILSLATQDTQTSLLSSLLNVLGGVVNPIVDSLSIGKSASLPQSYGGLLGIGAKPITNWTSSHPDIVTVQGNQAIVTPDKYEHLVVLFAKFGDVPKPVPFLIKVPAKK</sequence>